<name>A0ABU1WN24_9BURK</name>
<sequence length="113" mass="12609">MKLKHLWPQLCRSLGLAAVLCLSLAAQSTELVRWTDDGGRVYYRVVTDVPERFKDRAEPATAPLPADTTACERQWHAYALSAACFDTYRLVGGGLKPEAYQQCTEVPQPDHCN</sequence>
<evidence type="ECO:0000313" key="3">
    <source>
        <dbReference type="Proteomes" id="UP001265700"/>
    </source>
</evidence>
<evidence type="ECO:0008006" key="4">
    <source>
        <dbReference type="Google" id="ProtNLM"/>
    </source>
</evidence>
<dbReference type="RefSeq" id="WP_310315857.1">
    <property type="nucleotide sequence ID" value="NZ_JAVDWU010000004.1"/>
</dbReference>
<dbReference type="EMBL" id="JAVDWU010000004">
    <property type="protein sequence ID" value="MDR7150406.1"/>
    <property type="molecule type" value="Genomic_DNA"/>
</dbReference>
<comment type="caution">
    <text evidence="2">The sequence shown here is derived from an EMBL/GenBank/DDBJ whole genome shotgun (WGS) entry which is preliminary data.</text>
</comment>
<proteinExistence type="predicted"/>
<keyword evidence="3" id="KW-1185">Reference proteome</keyword>
<feature type="chain" id="PRO_5046550261" description="DUF4124 domain-containing protein" evidence="1">
    <location>
        <begin position="29"/>
        <end position="113"/>
    </location>
</feature>
<keyword evidence="1" id="KW-0732">Signal</keyword>
<reference evidence="2 3" key="1">
    <citation type="submission" date="2023-07" db="EMBL/GenBank/DDBJ databases">
        <title>Sorghum-associated microbial communities from plants grown in Nebraska, USA.</title>
        <authorList>
            <person name="Schachtman D."/>
        </authorList>
    </citation>
    <scope>NUCLEOTIDE SEQUENCE [LARGE SCALE GENOMIC DNA]</scope>
    <source>
        <strain evidence="2 3">4249</strain>
    </source>
</reference>
<evidence type="ECO:0000313" key="2">
    <source>
        <dbReference type="EMBL" id="MDR7150406.1"/>
    </source>
</evidence>
<feature type="signal peptide" evidence="1">
    <location>
        <begin position="1"/>
        <end position="28"/>
    </location>
</feature>
<accession>A0ABU1WN24</accession>
<gene>
    <name evidence="2" type="ORF">J2W49_002364</name>
</gene>
<organism evidence="2 3">
    <name type="scientific">Hydrogenophaga palleronii</name>
    <dbReference type="NCBI Taxonomy" id="65655"/>
    <lineage>
        <taxon>Bacteria</taxon>
        <taxon>Pseudomonadati</taxon>
        <taxon>Pseudomonadota</taxon>
        <taxon>Betaproteobacteria</taxon>
        <taxon>Burkholderiales</taxon>
        <taxon>Comamonadaceae</taxon>
        <taxon>Hydrogenophaga</taxon>
    </lineage>
</organism>
<dbReference type="Proteomes" id="UP001265700">
    <property type="component" value="Unassembled WGS sequence"/>
</dbReference>
<evidence type="ECO:0000256" key="1">
    <source>
        <dbReference type="SAM" id="SignalP"/>
    </source>
</evidence>
<protein>
    <recommendedName>
        <fullName evidence="4">DUF4124 domain-containing protein</fullName>
    </recommendedName>
</protein>